<dbReference type="AlphaFoldDB" id="A0A0F6W749"/>
<dbReference type="Pfam" id="PF10294">
    <property type="entry name" value="Methyltransf_16"/>
    <property type="match status" value="1"/>
</dbReference>
<evidence type="ECO:0000313" key="1">
    <source>
        <dbReference type="EMBL" id="AKF09002.1"/>
    </source>
</evidence>
<dbReference type="SUPFAM" id="SSF53335">
    <property type="entry name" value="S-adenosyl-L-methionine-dependent methyltransferases"/>
    <property type="match status" value="1"/>
</dbReference>
<accession>A0A0F6W749</accession>
<evidence type="ECO:0008006" key="3">
    <source>
        <dbReference type="Google" id="ProtNLM"/>
    </source>
</evidence>
<dbReference type="Gene3D" id="3.40.50.150">
    <property type="entry name" value="Vaccinia Virus protein VP39"/>
    <property type="match status" value="1"/>
</dbReference>
<dbReference type="Proteomes" id="UP000034883">
    <property type="component" value="Chromosome"/>
</dbReference>
<keyword evidence="2" id="KW-1185">Reference proteome</keyword>
<dbReference type="CDD" id="cd02440">
    <property type="entry name" value="AdoMet_MTases"/>
    <property type="match status" value="1"/>
</dbReference>
<dbReference type="InterPro" id="IPR019410">
    <property type="entry name" value="Methyltransf_16"/>
</dbReference>
<sequence>MKAAGDQSWYDARVTLPPLRTSIGEIPLHEYRLTLGDRTWSFLHTGAVVTLEDEQRFLERERDRLPYGVMLWPASIALAHDVLTRAGELRGKRVLELGAGTGVPGIVAASLGARVLQTDRNDVALHVCGMNAERNRVSGIEVRSADWETFTSDEPFDVILGSDVLYATTMHDRLRAICEAHLAPGGVVLFSDPFRAQSLPVLEAMDAEGWRAGLAKWSIAVESGTRTIAVYELSRR</sequence>
<dbReference type="PANTHER" id="PTHR14614">
    <property type="entry name" value="HEPATOCELLULAR CARCINOMA-ASSOCIATED ANTIGEN"/>
    <property type="match status" value="1"/>
</dbReference>
<dbReference type="EMBL" id="CP011125">
    <property type="protein sequence ID" value="AKF09002.1"/>
    <property type="molecule type" value="Genomic_DNA"/>
</dbReference>
<dbReference type="STRING" id="927083.DB32_006151"/>
<evidence type="ECO:0000313" key="2">
    <source>
        <dbReference type="Proteomes" id="UP000034883"/>
    </source>
</evidence>
<gene>
    <name evidence="1" type="ORF">DB32_006151</name>
</gene>
<name>A0A0F6W749_9BACT</name>
<dbReference type="OrthoDB" id="264333at2"/>
<proteinExistence type="predicted"/>
<organism evidence="1 2">
    <name type="scientific">Sandaracinus amylolyticus</name>
    <dbReference type="NCBI Taxonomy" id="927083"/>
    <lineage>
        <taxon>Bacteria</taxon>
        <taxon>Pseudomonadati</taxon>
        <taxon>Myxococcota</taxon>
        <taxon>Polyangia</taxon>
        <taxon>Polyangiales</taxon>
        <taxon>Sandaracinaceae</taxon>
        <taxon>Sandaracinus</taxon>
    </lineage>
</organism>
<dbReference type="InterPro" id="IPR029063">
    <property type="entry name" value="SAM-dependent_MTases_sf"/>
</dbReference>
<reference evidence="1 2" key="1">
    <citation type="submission" date="2015-03" db="EMBL/GenBank/DDBJ databases">
        <title>Genome assembly of Sandaracinus amylolyticus DSM 53668.</title>
        <authorList>
            <person name="Sharma G."/>
            <person name="Subramanian S."/>
        </authorList>
    </citation>
    <scope>NUCLEOTIDE SEQUENCE [LARGE SCALE GENOMIC DNA]</scope>
    <source>
        <strain evidence="1 2">DSM 53668</strain>
    </source>
</reference>
<dbReference type="KEGG" id="samy:DB32_006151"/>
<protein>
    <recommendedName>
        <fullName evidence="3">SAM-dependent methyltransferase</fullName>
    </recommendedName>
</protein>